<reference evidence="2" key="1">
    <citation type="journal article" date="2023" name="Mol. Phylogenet. Evol.">
        <title>Genome-scale phylogeny and comparative genomics of the fungal order Sordariales.</title>
        <authorList>
            <person name="Hensen N."/>
            <person name="Bonometti L."/>
            <person name="Westerberg I."/>
            <person name="Brannstrom I.O."/>
            <person name="Guillou S."/>
            <person name="Cros-Aarteil S."/>
            <person name="Calhoun S."/>
            <person name="Haridas S."/>
            <person name="Kuo A."/>
            <person name="Mondo S."/>
            <person name="Pangilinan J."/>
            <person name="Riley R."/>
            <person name="LaButti K."/>
            <person name="Andreopoulos B."/>
            <person name="Lipzen A."/>
            <person name="Chen C."/>
            <person name="Yan M."/>
            <person name="Daum C."/>
            <person name="Ng V."/>
            <person name="Clum A."/>
            <person name="Steindorff A."/>
            <person name="Ohm R.A."/>
            <person name="Martin F."/>
            <person name="Silar P."/>
            <person name="Natvig D.O."/>
            <person name="Lalanne C."/>
            <person name="Gautier V."/>
            <person name="Ament-Velasquez S.L."/>
            <person name="Kruys A."/>
            <person name="Hutchinson M.I."/>
            <person name="Powell A.J."/>
            <person name="Barry K."/>
            <person name="Miller A.N."/>
            <person name="Grigoriev I.V."/>
            <person name="Debuchy R."/>
            <person name="Gladieux P."/>
            <person name="Hiltunen Thoren M."/>
            <person name="Johannesson H."/>
        </authorList>
    </citation>
    <scope>NUCLEOTIDE SEQUENCE</scope>
    <source>
        <strain evidence="2">CBS 315.58</strain>
    </source>
</reference>
<gene>
    <name evidence="2" type="ORF">QBC40DRAFT_5003</name>
</gene>
<reference evidence="2" key="2">
    <citation type="submission" date="2023-05" db="EMBL/GenBank/DDBJ databases">
        <authorList>
            <consortium name="Lawrence Berkeley National Laboratory"/>
            <person name="Steindorff A."/>
            <person name="Hensen N."/>
            <person name="Bonometti L."/>
            <person name="Westerberg I."/>
            <person name="Brannstrom I.O."/>
            <person name="Guillou S."/>
            <person name="Cros-Aarteil S."/>
            <person name="Calhoun S."/>
            <person name="Haridas S."/>
            <person name="Kuo A."/>
            <person name="Mondo S."/>
            <person name="Pangilinan J."/>
            <person name="Riley R."/>
            <person name="Labutti K."/>
            <person name="Andreopoulos B."/>
            <person name="Lipzen A."/>
            <person name="Chen C."/>
            <person name="Yanf M."/>
            <person name="Daum C."/>
            <person name="Ng V."/>
            <person name="Clum A."/>
            <person name="Ohm R."/>
            <person name="Martin F."/>
            <person name="Silar P."/>
            <person name="Natvig D."/>
            <person name="Lalanne C."/>
            <person name="Gautier V."/>
            <person name="Ament-Velasquez S.L."/>
            <person name="Kruys A."/>
            <person name="Hutchinson M.I."/>
            <person name="Powell A.J."/>
            <person name="Barry K."/>
            <person name="Miller A.N."/>
            <person name="Grigoriev I.V."/>
            <person name="Debuchy R."/>
            <person name="Gladieux P."/>
            <person name="Thoren M.H."/>
            <person name="Johannesson H."/>
        </authorList>
    </citation>
    <scope>NUCLEOTIDE SEQUENCE</scope>
    <source>
        <strain evidence="2">CBS 315.58</strain>
    </source>
</reference>
<dbReference type="EMBL" id="MU863977">
    <property type="protein sequence ID" value="KAK4196745.1"/>
    <property type="molecule type" value="Genomic_DNA"/>
</dbReference>
<name>A0AAN6XC88_9PEZI</name>
<dbReference type="AlphaFoldDB" id="A0AAN6XC88"/>
<protein>
    <recommendedName>
        <fullName evidence="1">ABM domain-containing protein</fullName>
    </recommendedName>
</protein>
<dbReference type="PANTHER" id="PTHR40624">
    <property type="entry name" value="BIOSYNTHESIS MONOOXYGENASE, PUTATIVE (AFU_ORTHOLOGUE AFUA_1G12025)-RELATED"/>
    <property type="match status" value="1"/>
</dbReference>
<evidence type="ECO:0000259" key="1">
    <source>
        <dbReference type="PROSITE" id="PS51725"/>
    </source>
</evidence>
<evidence type="ECO:0000313" key="3">
    <source>
        <dbReference type="Proteomes" id="UP001303160"/>
    </source>
</evidence>
<dbReference type="PROSITE" id="PS51725">
    <property type="entry name" value="ABM"/>
    <property type="match status" value="1"/>
</dbReference>
<accession>A0AAN6XC88</accession>
<comment type="caution">
    <text evidence="2">The sequence shown here is derived from an EMBL/GenBank/DDBJ whole genome shotgun (WGS) entry which is preliminary data.</text>
</comment>
<dbReference type="InterPro" id="IPR011008">
    <property type="entry name" value="Dimeric_a/b-barrel"/>
</dbReference>
<sequence length="107" mass="12259">MPALHFLAILCPKPDRVARVEKIAESVCDYVEENEPGVLQYQWFRAGTADEPKIVVWEIYTDQAAVDAHKSSSKLVWLIETEEEESNMREPIQVLPLEPFAGWTTRT</sequence>
<feature type="domain" description="ABM" evidence="1">
    <location>
        <begin position="4"/>
        <end position="95"/>
    </location>
</feature>
<evidence type="ECO:0000313" key="2">
    <source>
        <dbReference type="EMBL" id="KAK4196745.1"/>
    </source>
</evidence>
<dbReference type="PANTHER" id="PTHR40624:SF1">
    <property type="entry name" value="BIOSYNTHESIS MONOOXYGENASE, PUTATIVE (AFU_ORTHOLOGUE AFUA_1G12025)-RELATED"/>
    <property type="match status" value="1"/>
</dbReference>
<dbReference type="SUPFAM" id="SSF54909">
    <property type="entry name" value="Dimeric alpha+beta barrel"/>
    <property type="match status" value="1"/>
</dbReference>
<dbReference type="Pfam" id="PF03992">
    <property type="entry name" value="ABM"/>
    <property type="match status" value="1"/>
</dbReference>
<dbReference type="Gene3D" id="3.30.70.100">
    <property type="match status" value="1"/>
</dbReference>
<keyword evidence="3" id="KW-1185">Reference proteome</keyword>
<dbReference type="InterPro" id="IPR007138">
    <property type="entry name" value="ABM_dom"/>
</dbReference>
<proteinExistence type="predicted"/>
<dbReference type="Proteomes" id="UP001303160">
    <property type="component" value="Unassembled WGS sequence"/>
</dbReference>
<organism evidence="2 3">
    <name type="scientific">Triangularia verruculosa</name>
    <dbReference type="NCBI Taxonomy" id="2587418"/>
    <lineage>
        <taxon>Eukaryota</taxon>
        <taxon>Fungi</taxon>
        <taxon>Dikarya</taxon>
        <taxon>Ascomycota</taxon>
        <taxon>Pezizomycotina</taxon>
        <taxon>Sordariomycetes</taxon>
        <taxon>Sordariomycetidae</taxon>
        <taxon>Sordariales</taxon>
        <taxon>Podosporaceae</taxon>
        <taxon>Triangularia</taxon>
    </lineage>
</organism>